<dbReference type="SUPFAM" id="SSF88946">
    <property type="entry name" value="Sigma2 domain of RNA polymerase sigma factors"/>
    <property type="match status" value="1"/>
</dbReference>
<dbReference type="Gene3D" id="1.10.10.10">
    <property type="entry name" value="Winged helix-like DNA-binding domain superfamily/Winged helix DNA-binding domain"/>
    <property type="match status" value="1"/>
</dbReference>
<comment type="similarity">
    <text evidence="1">Belongs to the sigma-70 factor family. ECF subfamily.</text>
</comment>
<dbReference type="InterPro" id="IPR013324">
    <property type="entry name" value="RNA_pol_sigma_r3/r4-like"/>
</dbReference>
<dbReference type="NCBIfam" id="TIGR02985">
    <property type="entry name" value="Sig70_bacteroi1"/>
    <property type="match status" value="1"/>
</dbReference>
<keyword evidence="4" id="KW-0804">Transcription</keyword>
<feature type="domain" description="HTH luxR-type" evidence="5">
    <location>
        <begin position="133"/>
        <end position="177"/>
    </location>
</feature>
<dbReference type="Proteomes" id="UP000198964">
    <property type="component" value="Unassembled WGS sequence"/>
</dbReference>
<gene>
    <name evidence="6" type="ORF">SAMN05216283_102752</name>
</gene>
<dbReference type="InterPro" id="IPR000792">
    <property type="entry name" value="Tscrpt_reg_LuxR_C"/>
</dbReference>
<dbReference type="RefSeq" id="WP_093919377.1">
    <property type="nucleotide sequence ID" value="NZ_FONW01000002.1"/>
</dbReference>
<dbReference type="InterPro" id="IPR039425">
    <property type="entry name" value="RNA_pol_sigma-70-like"/>
</dbReference>
<dbReference type="SUPFAM" id="SSF88659">
    <property type="entry name" value="Sigma3 and sigma4 domains of RNA polymerase sigma factors"/>
    <property type="match status" value="1"/>
</dbReference>
<proteinExistence type="inferred from homology"/>
<dbReference type="Pfam" id="PF04542">
    <property type="entry name" value="Sigma70_r2"/>
    <property type="match status" value="1"/>
</dbReference>
<dbReference type="Pfam" id="PF08281">
    <property type="entry name" value="Sigma70_r4_2"/>
    <property type="match status" value="1"/>
</dbReference>
<dbReference type="Gene3D" id="1.10.1740.10">
    <property type="match status" value="1"/>
</dbReference>
<evidence type="ECO:0000256" key="3">
    <source>
        <dbReference type="ARBA" id="ARBA00023082"/>
    </source>
</evidence>
<keyword evidence="7" id="KW-1185">Reference proteome</keyword>
<dbReference type="InterPro" id="IPR036388">
    <property type="entry name" value="WH-like_DNA-bd_sf"/>
</dbReference>
<dbReference type="InterPro" id="IPR013325">
    <property type="entry name" value="RNA_pol_sigma_r2"/>
</dbReference>
<evidence type="ECO:0000256" key="2">
    <source>
        <dbReference type="ARBA" id="ARBA00023015"/>
    </source>
</evidence>
<dbReference type="PANTHER" id="PTHR43133:SF46">
    <property type="entry name" value="RNA POLYMERASE SIGMA-70 FACTOR ECF SUBFAMILY"/>
    <property type="match status" value="1"/>
</dbReference>
<accession>A0A1I2G6G5</accession>
<dbReference type="NCBIfam" id="TIGR02937">
    <property type="entry name" value="sigma70-ECF"/>
    <property type="match status" value="1"/>
</dbReference>
<name>A0A1I2G6G5_9BACT</name>
<evidence type="ECO:0000256" key="4">
    <source>
        <dbReference type="ARBA" id="ARBA00023163"/>
    </source>
</evidence>
<dbReference type="GO" id="GO:0003677">
    <property type="term" value="F:DNA binding"/>
    <property type="evidence" value="ECO:0007669"/>
    <property type="project" value="InterPro"/>
</dbReference>
<keyword evidence="2" id="KW-0805">Transcription regulation</keyword>
<dbReference type="GO" id="GO:0016987">
    <property type="term" value="F:sigma factor activity"/>
    <property type="evidence" value="ECO:0007669"/>
    <property type="project" value="UniProtKB-KW"/>
</dbReference>
<dbReference type="EMBL" id="FONW01000002">
    <property type="protein sequence ID" value="SFF12729.1"/>
    <property type="molecule type" value="Genomic_DNA"/>
</dbReference>
<dbReference type="InterPro" id="IPR014327">
    <property type="entry name" value="RNA_pol_sigma70_bacteroid"/>
</dbReference>
<dbReference type="PRINTS" id="PR00038">
    <property type="entry name" value="HTHLUXR"/>
</dbReference>
<dbReference type="InterPro" id="IPR013249">
    <property type="entry name" value="RNA_pol_sigma70_r4_t2"/>
</dbReference>
<dbReference type="AlphaFoldDB" id="A0A1I2G6G5"/>
<dbReference type="InterPro" id="IPR014284">
    <property type="entry name" value="RNA_pol_sigma-70_dom"/>
</dbReference>
<evidence type="ECO:0000259" key="5">
    <source>
        <dbReference type="SMART" id="SM00421"/>
    </source>
</evidence>
<reference evidence="6 7" key="1">
    <citation type="submission" date="2016-10" db="EMBL/GenBank/DDBJ databases">
        <authorList>
            <person name="de Groot N.N."/>
        </authorList>
    </citation>
    <scope>NUCLEOTIDE SEQUENCE [LARGE SCALE GENOMIC DNA]</scope>
    <source>
        <strain evidence="6 7">CGMCC 1.9156</strain>
    </source>
</reference>
<dbReference type="InterPro" id="IPR007627">
    <property type="entry name" value="RNA_pol_sigma70_r2"/>
</dbReference>
<evidence type="ECO:0000313" key="6">
    <source>
        <dbReference type="EMBL" id="SFF12729.1"/>
    </source>
</evidence>
<keyword evidence="3" id="KW-0731">Sigma factor</keyword>
<protein>
    <submittedName>
        <fullName evidence="6">RNA polymerase sigma-70 factor, ECF subfamily</fullName>
    </submittedName>
</protein>
<dbReference type="STRING" id="655355.SAMN05216283_102752"/>
<dbReference type="SMART" id="SM00421">
    <property type="entry name" value="HTH_LUXR"/>
    <property type="match status" value="1"/>
</dbReference>
<dbReference type="GO" id="GO:0006352">
    <property type="term" value="P:DNA-templated transcription initiation"/>
    <property type="evidence" value="ECO:0007669"/>
    <property type="project" value="InterPro"/>
</dbReference>
<organism evidence="6 7">
    <name type="scientific">Sunxiuqinia elliptica</name>
    <dbReference type="NCBI Taxonomy" id="655355"/>
    <lineage>
        <taxon>Bacteria</taxon>
        <taxon>Pseudomonadati</taxon>
        <taxon>Bacteroidota</taxon>
        <taxon>Bacteroidia</taxon>
        <taxon>Marinilabiliales</taxon>
        <taxon>Prolixibacteraceae</taxon>
        <taxon>Sunxiuqinia</taxon>
    </lineage>
</organism>
<evidence type="ECO:0000313" key="7">
    <source>
        <dbReference type="Proteomes" id="UP000198964"/>
    </source>
</evidence>
<evidence type="ECO:0000256" key="1">
    <source>
        <dbReference type="ARBA" id="ARBA00010641"/>
    </source>
</evidence>
<dbReference type="PANTHER" id="PTHR43133">
    <property type="entry name" value="RNA POLYMERASE ECF-TYPE SIGMA FACTO"/>
    <property type="match status" value="1"/>
</dbReference>
<sequence length="194" mass="22613">MNESYLIEGLNRKDKNIFDLIFKYYYSGLCTYAYYFLSDEDSSEDLVQELFLKLWLSKSAIIINTSLKAYLFTAIKNRCTDFIRHQEVKQKHEQSISKNLWQSVLINEFYTESELDEILEQALKKIPEKCRYIFCLSRFEGKTNNEIAISLGLSKRTVETHISNALKILRVELADYLPHCVLAAMGILTLLNQA</sequence>